<keyword evidence="6" id="KW-1185">Reference proteome</keyword>
<dbReference type="PANTHER" id="PTHR30487:SF0">
    <property type="entry name" value="PREPILIN LEADER PEPTIDASE_N-METHYLTRANSFERASE-RELATED"/>
    <property type="match status" value="1"/>
</dbReference>
<dbReference type="Pfam" id="PF01478">
    <property type="entry name" value="Peptidase_A24"/>
    <property type="match status" value="1"/>
</dbReference>
<dbReference type="InterPro" id="IPR050882">
    <property type="entry name" value="Prepilin_peptidase/N-MTase"/>
</dbReference>
<comment type="caution">
    <text evidence="5">The sequence shown here is derived from an EMBL/GenBank/DDBJ whole genome shotgun (WGS) entry which is preliminary data.</text>
</comment>
<feature type="domain" description="Prepilin type IV endopeptidase peptidase" evidence="4">
    <location>
        <begin position="16"/>
        <end position="118"/>
    </location>
</feature>
<protein>
    <submittedName>
        <fullName evidence="5">Prepilin peptidase</fullName>
        <ecNumber evidence="5">3.4.23.43</ecNumber>
    </submittedName>
</protein>
<evidence type="ECO:0000256" key="2">
    <source>
        <dbReference type="RuleBase" id="RU003793"/>
    </source>
</evidence>
<keyword evidence="3" id="KW-1133">Transmembrane helix</keyword>
<feature type="transmembrane region" description="Helical" evidence="3">
    <location>
        <begin position="103"/>
        <end position="129"/>
    </location>
</feature>
<sequence length="158" mass="16201">MASMISMILQVLAFGVFLAGTASLALIDAQTKLLPNCILYPVAATSFGLLTVAAATGGEWARLGIALGAAAVLVLAFGVLHNLTSLGHGDVRLVGLLGLVLGWIGPGIVVTGLLFGVLTAALAATYLLLTRRMGRGEMLAYGPFLIGGAWLALLWQAI</sequence>
<dbReference type="Gene3D" id="1.20.120.1220">
    <property type="match status" value="1"/>
</dbReference>
<accession>A0A941ES63</accession>
<dbReference type="GO" id="GO:0004190">
    <property type="term" value="F:aspartic-type endopeptidase activity"/>
    <property type="evidence" value="ECO:0007669"/>
    <property type="project" value="UniProtKB-EC"/>
</dbReference>
<organism evidence="5 6">
    <name type="scientific">Actinospica durhamensis</name>
    <dbReference type="NCBI Taxonomy" id="1508375"/>
    <lineage>
        <taxon>Bacteria</taxon>
        <taxon>Bacillati</taxon>
        <taxon>Actinomycetota</taxon>
        <taxon>Actinomycetes</taxon>
        <taxon>Catenulisporales</taxon>
        <taxon>Actinospicaceae</taxon>
        <taxon>Actinospica</taxon>
    </lineage>
</organism>
<keyword evidence="3" id="KW-0472">Membrane</keyword>
<dbReference type="Proteomes" id="UP000675781">
    <property type="component" value="Unassembled WGS sequence"/>
</dbReference>
<comment type="similarity">
    <text evidence="1 2">Belongs to the peptidase A24 family.</text>
</comment>
<evidence type="ECO:0000313" key="5">
    <source>
        <dbReference type="EMBL" id="MBR7837425.1"/>
    </source>
</evidence>
<dbReference type="PRINTS" id="PR00864">
    <property type="entry name" value="PREPILNPTASE"/>
</dbReference>
<dbReference type="AlphaFoldDB" id="A0A941ES63"/>
<feature type="transmembrane region" description="Helical" evidence="3">
    <location>
        <begin position="63"/>
        <end position="83"/>
    </location>
</feature>
<feature type="transmembrane region" description="Helical" evidence="3">
    <location>
        <begin position="138"/>
        <end position="157"/>
    </location>
</feature>
<gene>
    <name evidence="5" type="ORF">KDL01_29365</name>
</gene>
<name>A0A941ES63_9ACTN</name>
<reference evidence="5" key="1">
    <citation type="submission" date="2021-04" db="EMBL/GenBank/DDBJ databases">
        <title>Genome based classification of Actinospica acidithermotolerans sp. nov., an actinobacterium isolated from an Indonesian hot spring.</title>
        <authorList>
            <person name="Kusuma A.B."/>
            <person name="Putra K.E."/>
            <person name="Nafisah S."/>
            <person name="Loh J."/>
            <person name="Nouioui I."/>
            <person name="Goodfellow M."/>
        </authorList>
    </citation>
    <scope>NUCLEOTIDE SEQUENCE</scope>
    <source>
        <strain evidence="5">CSCA 57</strain>
    </source>
</reference>
<keyword evidence="5" id="KW-0378">Hydrolase</keyword>
<dbReference type="RefSeq" id="WP_212531893.1">
    <property type="nucleotide sequence ID" value="NZ_JAGSOG010000203.1"/>
</dbReference>
<keyword evidence="3" id="KW-0812">Transmembrane</keyword>
<dbReference type="InterPro" id="IPR000045">
    <property type="entry name" value="Prepilin_IV_endopep_pep"/>
</dbReference>
<evidence type="ECO:0000313" key="6">
    <source>
        <dbReference type="Proteomes" id="UP000675781"/>
    </source>
</evidence>
<evidence type="ECO:0000256" key="3">
    <source>
        <dbReference type="SAM" id="Phobius"/>
    </source>
</evidence>
<dbReference type="GO" id="GO:0005886">
    <property type="term" value="C:plasma membrane"/>
    <property type="evidence" value="ECO:0007669"/>
    <property type="project" value="TreeGrafter"/>
</dbReference>
<dbReference type="EC" id="3.4.23.43" evidence="5"/>
<dbReference type="PANTHER" id="PTHR30487">
    <property type="entry name" value="TYPE 4 PREPILIN-LIKE PROTEINS LEADER PEPTIDE-PROCESSING ENZYME"/>
    <property type="match status" value="1"/>
</dbReference>
<dbReference type="InterPro" id="IPR014032">
    <property type="entry name" value="Peptidase_A24A_bac"/>
</dbReference>
<dbReference type="EMBL" id="JAGSOG010000203">
    <property type="protein sequence ID" value="MBR7837425.1"/>
    <property type="molecule type" value="Genomic_DNA"/>
</dbReference>
<dbReference type="GO" id="GO:0006465">
    <property type="term" value="P:signal peptide processing"/>
    <property type="evidence" value="ECO:0007669"/>
    <property type="project" value="TreeGrafter"/>
</dbReference>
<feature type="transmembrane region" description="Helical" evidence="3">
    <location>
        <begin position="37"/>
        <end position="56"/>
    </location>
</feature>
<evidence type="ECO:0000256" key="1">
    <source>
        <dbReference type="ARBA" id="ARBA00005801"/>
    </source>
</evidence>
<proteinExistence type="inferred from homology"/>
<evidence type="ECO:0000259" key="4">
    <source>
        <dbReference type="Pfam" id="PF01478"/>
    </source>
</evidence>